<dbReference type="GO" id="GO:0006935">
    <property type="term" value="P:chemotaxis"/>
    <property type="evidence" value="ECO:0007669"/>
    <property type="project" value="UniProtKB-UniRule"/>
</dbReference>
<dbReference type="InterPro" id="IPR001789">
    <property type="entry name" value="Sig_transdc_resp-reg_receiver"/>
</dbReference>
<evidence type="ECO:0000256" key="5">
    <source>
        <dbReference type="ARBA" id="ARBA00048267"/>
    </source>
</evidence>
<evidence type="ECO:0000313" key="11">
    <source>
        <dbReference type="Proteomes" id="UP000002030"/>
    </source>
</evidence>
<feature type="active site" evidence="6">
    <location>
        <position position="167"/>
    </location>
</feature>
<dbReference type="eggNOG" id="COG2201">
    <property type="taxonomic scope" value="Bacteria"/>
</dbReference>
<feature type="active site" evidence="6">
    <location>
        <position position="286"/>
    </location>
</feature>
<evidence type="ECO:0000259" key="8">
    <source>
        <dbReference type="PROSITE" id="PS50110"/>
    </source>
</evidence>
<organism evidence="10 11">
    <name type="scientific">Thermanaerovibrio acidaminovorans (strain ATCC 49978 / DSM 6589 / Su883)</name>
    <name type="common">Selenomonas acidaminovorans</name>
    <dbReference type="NCBI Taxonomy" id="525903"/>
    <lineage>
        <taxon>Bacteria</taxon>
        <taxon>Thermotogati</taxon>
        <taxon>Synergistota</taxon>
        <taxon>Synergistia</taxon>
        <taxon>Synergistales</taxon>
        <taxon>Synergistaceae</taxon>
        <taxon>Thermanaerovibrio</taxon>
    </lineage>
</organism>
<dbReference type="InterPro" id="IPR008248">
    <property type="entry name" value="CheB-like"/>
</dbReference>
<keyword evidence="3 6" id="KW-0378">Hydrolase</keyword>
<dbReference type="Pfam" id="PF01339">
    <property type="entry name" value="CheB_methylest"/>
    <property type="match status" value="1"/>
</dbReference>
<dbReference type="EMBL" id="CP001818">
    <property type="protein sequence ID" value="ACZ18593.1"/>
    <property type="molecule type" value="Genomic_DNA"/>
</dbReference>
<dbReference type="SUPFAM" id="SSF52738">
    <property type="entry name" value="Methylesterase CheB, C-terminal domain"/>
    <property type="match status" value="1"/>
</dbReference>
<dbReference type="AlphaFoldDB" id="D1B8J0"/>
<dbReference type="Gene3D" id="3.40.50.180">
    <property type="entry name" value="Methylesterase CheB, C-terminal domain"/>
    <property type="match status" value="1"/>
</dbReference>
<dbReference type="SUPFAM" id="SSF52172">
    <property type="entry name" value="CheY-like"/>
    <property type="match status" value="1"/>
</dbReference>
<dbReference type="PIRSF" id="PIRSF000876">
    <property type="entry name" value="RR_chemtxs_CheB"/>
    <property type="match status" value="1"/>
</dbReference>
<reference evidence="10 11" key="1">
    <citation type="journal article" date="2009" name="Stand. Genomic Sci.">
        <title>Complete genome sequence of Thermanaerovibrio acidaminovorans type strain (Su883).</title>
        <authorList>
            <person name="Chovatia M."/>
            <person name="Sikorski J."/>
            <person name="Schroder M."/>
            <person name="Lapidus A."/>
            <person name="Nolan M."/>
            <person name="Tice H."/>
            <person name="Glavina Del Rio T."/>
            <person name="Copeland A."/>
            <person name="Cheng J.F."/>
            <person name="Lucas S."/>
            <person name="Chen F."/>
            <person name="Bruce D."/>
            <person name="Goodwin L."/>
            <person name="Pitluck S."/>
            <person name="Ivanova N."/>
            <person name="Mavromatis K."/>
            <person name="Ovchinnikova G."/>
            <person name="Pati A."/>
            <person name="Chen A."/>
            <person name="Palaniappan K."/>
            <person name="Land M."/>
            <person name="Hauser L."/>
            <person name="Chang Y.J."/>
            <person name="Jeffries C.D."/>
            <person name="Chain P."/>
            <person name="Saunders E."/>
            <person name="Detter J.C."/>
            <person name="Brettin T."/>
            <person name="Rohde M."/>
            <person name="Goker M."/>
            <person name="Spring S."/>
            <person name="Bristow J."/>
            <person name="Markowitz V."/>
            <person name="Hugenholtz P."/>
            <person name="Kyrpides N.C."/>
            <person name="Klenk H.P."/>
            <person name="Eisen J.A."/>
        </authorList>
    </citation>
    <scope>NUCLEOTIDE SEQUENCE [LARGE SCALE GENOMIC DNA]</scope>
    <source>
        <strain evidence="11">ATCC 49978 / DSM 6589 / Su883</strain>
    </source>
</reference>
<dbReference type="KEGG" id="tai:Taci_0356"/>
<evidence type="ECO:0000259" key="9">
    <source>
        <dbReference type="PROSITE" id="PS50122"/>
    </source>
</evidence>
<name>D1B8J0_THEAS</name>
<dbReference type="HOGENOM" id="CLU_000445_51_0_0"/>
<dbReference type="EC" id="3.1.1.61" evidence="4"/>
<dbReference type="InterPro" id="IPR000673">
    <property type="entry name" value="Sig_transdc_resp-reg_Me-estase"/>
</dbReference>
<dbReference type="PANTHER" id="PTHR42872:SF6">
    <property type="entry name" value="PROTEIN-GLUTAMATE METHYLESTERASE_PROTEIN-GLUTAMINE GLUTAMINASE"/>
    <property type="match status" value="1"/>
</dbReference>
<evidence type="ECO:0000256" key="1">
    <source>
        <dbReference type="ARBA" id="ARBA00022490"/>
    </source>
</evidence>
<dbReference type="RefSeq" id="WP_012869109.1">
    <property type="nucleotide sequence ID" value="NC_013522.1"/>
</dbReference>
<sequence length="350" mass="37362">MGLNVLVVDDSPTFQRYLKRGLSAMGEVSSVTLAFSGEEAEEIIRISGDHFHLVTMDIEMPGMGGIQACQRIKALRQLAIIVISSVWSPSELALTFRALEMGADDIMAKPGPGTTPEAFAKEVLWRALPIINRIPHAAPPKPSPEVPPPSMVERTPHPIEAVAIGASTGGPKSTLELLKSIPSPCPVPILLVQHMFKGFEEGYARWLGDGSGHVISIASRGERLSGGKVFLCPSGLHMKVRNGSVDLSEEPPEHGVRPAVSVLFRSMLKEYGPRWAAVLLSGMGTDGSLEMAEARGAGAFTMAQDQASSVVWGMPGEAYMLGGVTLLAPPAELGSRLASLVTRTERDVRE</sequence>
<dbReference type="CDD" id="cd17541">
    <property type="entry name" value="REC_CheB-like"/>
    <property type="match status" value="1"/>
</dbReference>
<evidence type="ECO:0000256" key="6">
    <source>
        <dbReference type="PROSITE-ProRule" id="PRU00050"/>
    </source>
</evidence>
<dbReference type="SMART" id="SM00448">
    <property type="entry name" value="REC"/>
    <property type="match status" value="1"/>
</dbReference>
<evidence type="ECO:0000313" key="10">
    <source>
        <dbReference type="EMBL" id="ACZ18593.1"/>
    </source>
</evidence>
<keyword evidence="11" id="KW-1185">Reference proteome</keyword>
<evidence type="ECO:0000256" key="2">
    <source>
        <dbReference type="ARBA" id="ARBA00022500"/>
    </source>
</evidence>
<dbReference type="EnsemblBacteria" id="ACZ18593">
    <property type="protein sequence ID" value="ACZ18593"/>
    <property type="gene ID" value="Taci_0356"/>
</dbReference>
<dbReference type="Proteomes" id="UP000002030">
    <property type="component" value="Chromosome"/>
</dbReference>
<gene>
    <name evidence="10" type="ordered locus">Taci_0356</name>
</gene>
<dbReference type="Pfam" id="PF00072">
    <property type="entry name" value="Response_reg"/>
    <property type="match status" value="1"/>
</dbReference>
<dbReference type="PROSITE" id="PS50110">
    <property type="entry name" value="RESPONSE_REGULATORY"/>
    <property type="match status" value="1"/>
</dbReference>
<dbReference type="PANTHER" id="PTHR42872">
    <property type="entry name" value="PROTEIN-GLUTAMATE METHYLESTERASE/PROTEIN-GLUTAMINE GLUTAMINASE"/>
    <property type="match status" value="1"/>
</dbReference>
<dbReference type="PROSITE" id="PS50122">
    <property type="entry name" value="CHEB"/>
    <property type="match status" value="1"/>
</dbReference>
<dbReference type="OrthoDB" id="9793421at2"/>
<dbReference type="Gene3D" id="3.40.50.2300">
    <property type="match status" value="1"/>
</dbReference>
<evidence type="ECO:0000256" key="3">
    <source>
        <dbReference type="ARBA" id="ARBA00022801"/>
    </source>
</evidence>
<feature type="domain" description="CheB-type methylesterase" evidence="9">
    <location>
        <begin position="156"/>
        <end position="344"/>
    </location>
</feature>
<dbReference type="GO" id="GO:0005737">
    <property type="term" value="C:cytoplasm"/>
    <property type="evidence" value="ECO:0007669"/>
    <property type="project" value="InterPro"/>
</dbReference>
<accession>D1B8J0</accession>
<feature type="active site" evidence="6">
    <location>
        <position position="194"/>
    </location>
</feature>
<feature type="domain" description="Response regulatory" evidence="8">
    <location>
        <begin position="4"/>
        <end position="124"/>
    </location>
</feature>
<dbReference type="CDD" id="cd16432">
    <property type="entry name" value="CheB_Rec"/>
    <property type="match status" value="1"/>
</dbReference>
<dbReference type="GO" id="GO:0000156">
    <property type="term" value="F:phosphorelay response regulator activity"/>
    <property type="evidence" value="ECO:0007669"/>
    <property type="project" value="InterPro"/>
</dbReference>
<comment type="catalytic activity">
    <reaction evidence="5">
        <text>[protein]-L-glutamate 5-O-methyl ester + H2O = L-glutamyl-[protein] + methanol + H(+)</text>
        <dbReference type="Rhea" id="RHEA:23236"/>
        <dbReference type="Rhea" id="RHEA-COMP:10208"/>
        <dbReference type="Rhea" id="RHEA-COMP:10311"/>
        <dbReference type="ChEBI" id="CHEBI:15377"/>
        <dbReference type="ChEBI" id="CHEBI:15378"/>
        <dbReference type="ChEBI" id="CHEBI:17790"/>
        <dbReference type="ChEBI" id="CHEBI:29973"/>
        <dbReference type="ChEBI" id="CHEBI:82795"/>
        <dbReference type="EC" id="3.1.1.61"/>
    </reaction>
</comment>
<feature type="modified residue" description="4-aspartylphosphate" evidence="7">
    <location>
        <position position="57"/>
    </location>
</feature>
<keyword evidence="2 6" id="KW-0145">Chemotaxis</keyword>
<evidence type="ECO:0000256" key="7">
    <source>
        <dbReference type="PROSITE-ProRule" id="PRU00169"/>
    </source>
</evidence>
<dbReference type="STRING" id="525903.Taci_0356"/>
<keyword evidence="1" id="KW-0963">Cytoplasm</keyword>
<protein>
    <recommendedName>
        <fullName evidence="4">protein-glutamate methylesterase</fullName>
        <ecNumber evidence="4">3.1.1.61</ecNumber>
    </recommendedName>
</protein>
<keyword evidence="7" id="KW-0597">Phosphoprotein</keyword>
<dbReference type="GO" id="GO:0008984">
    <property type="term" value="F:protein-glutamate methylesterase activity"/>
    <property type="evidence" value="ECO:0007669"/>
    <property type="project" value="UniProtKB-EC"/>
</dbReference>
<proteinExistence type="predicted"/>
<dbReference type="InterPro" id="IPR011006">
    <property type="entry name" value="CheY-like_superfamily"/>
</dbReference>
<evidence type="ECO:0000256" key="4">
    <source>
        <dbReference type="ARBA" id="ARBA00039140"/>
    </source>
</evidence>
<dbReference type="PATRIC" id="fig|525903.6.peg.360"/>
<dbReference type="InterPro" id="IPR035909">
    <property type="entry name" value="CheB_C"/>
</dbReference>